<comment type="caution">
    <text evidence="4">The sequence shown here is derived from an EMBL/GenBank/DDBJ whole genome shotgun (WGS) entry which is preliminary data.</text>
</comment>
<protein>
    <submittedName>
        <fullName evidence="4">WYL domain-containing protein</fullName>
    </submittedName>
</protein>
<name>A0ABW4Q270_9MICO</name>
<feature type="domain" description="WYL" evidence="2">
    <location>
        <begin position="144"/>
        <end position="208"/>
    </location>
</feature>
<dbReference type="EMBL" id="JBHUFL010000003">
    <property type="protein sequence ID" value="MFD1835821.1"/>
    <property type="molecule type" value="Genomic_DNA"/>
</dbReference>
<dbReference type="Pfam" id="PF19187">
    <property type="entry name" value="HTH_PafC"/>
    <property type="match status" value="1"/>
</dbReference>
<feature type="region of interest" description="Disordered" evidence="1">
    <location>
        <begin position="467"/>
        <end position="499"/>
    </location>
</feature>
<dbReference type="PROSITE" id="PS52050">
    <property type="entry name" value="WYL"/>
    <property type="match status" value="2"/>
</dbReference>
<dbReference type="InterPro" id="IPR051534">
    <property type="entry name" value="CBASS_pafABC_assoc_protein"/>
</dbReference>
<organism evidence="4 5">
    <name type="scientific">Brachybacterium rhamnosum</name>
    <dbReference type="NCBI Taxonomy" id="173361"/>
    <lineage>
        <taxon>Bacteria</taxon>
        <taxon>Bacillati</taxon>
        <taxon>Actinomycetota</taxon>
        <taxon>Actinomycetes</taxon>
        <taxon>Micrococcales</taxon>
        <taxon>Dermabacteraceae</taxon>
        <taxon>Brachybacterium</taxon>
    </lineage>
</organism>
<dbReference type="Proteomes" id="UP001597280">
    <property type="component" value="Unassembled WGS sequence"/>
</dbReference>
<dbReference type="Pfam" id="PF13280">
    <property type="entry name" value="WYL"/>
    <property type="match status" value="2"/>
</dbReference>
<feature type="domain" description="WYL" evidence="2">
    <location>
        <begin position="526"/>
        <end position="577"/>
    </location>
</feature>
<evidence type="ECO:0000313" key="5">
    <source>
        <dbReference type="Proteomes" id="UP001597280"/>
    </source>
</evidence>
<evidence type="ECO:0000313" key="4">
    <source>
        <dbReference type="EMBL" id="MFD1835821.1"/>
    </source>
</evidence>
<evidence type="ECO:0000256" key="1">
    <source>
        <dbReference type="SAM" id="MobiDB-lite"/>
    </source>
</evidence>
<evidence type="ECO:0000259" key="3">
    <source>
        <dbReference type="Pfam" id="PF19187"/>
    </source>
</evidence>
<dbReference type="InterPro" id="IPR043839">
    <property type="entry name" value="PafC_HTH"/>
</dbReference>
<reference evidence="5" key="1">
    <citation type="journal article" date="2019" name="Int. J. Syst. Evol. Microbiol.">
        <title>The Global Catalogue of Microorganisms (GCM) 10K type strain sequencing project: providing services to taxonomists for standard genome sequencing and annotation.</title>
        <authorList>
            <consortium name="The Broad Institute Genomics Platform"/>
            <consortium name="The Broad Institute Genome Sequencing Center for Infectious Disease"/>
            <person name="Wu L."/>
            <person name="Ma J."/>
        </authorList>
    </citation>
    <scope>NUCLEOTIDE SEQUENCE [LARGE SCALE GENOMIC DNA]</scope>
    <source>
        <strain evidence="5">JCM 11650</strain>
    </source>
</reference>
<dbReference type="PANTHER" id="PTHR34580">
    <property type="match status" value="1"/>
</dbReference>
<feature type="domain" description="PafC HTH" evidence="3">
    <location>
        <begin position="339"/>
        <end position="450"/>
    </location>
</feature>
<feature type="compositionally biased region" description="Low complexity" evidence="1">
    <location>
        <begin position="476"/>
        <end position="487"/>
    </location>
</feature>
<evidence type="ECO:0000259" key="2">
    <source>
        <dbReference type="Pfam" id="PF13280"/>
    </source>
</evidence>
<accession>A0ABW4Q270</accession>
<dbReference type="InterPro" id="IPR026881">
    <property type="entry name" value="WYL_dom"/>
</dbReference>
<sequence length="687" mass="74149">MAARGVERLLNVIMTIGSRRRIDRAKLFAVIPEYKEAVSDQAAERMFERDKAAILELGLPLVTESDVLDDNTVYYRIASPREDAVLDLSTAEYTVLLAASRAWDQAAAGGAARRVRAKLLSLGHDADPDLLRRTPRGAVESLPVLSPLLEAVTAGTRVRFSYRAATGSVAERTVEPWVVGVHDGHWYVYGWDTGREDVRMFRASRIESFPRAAGEAARPRPEQVDLEEVLSRMHTGDDRDRAVLRAEPFKALALRDRAGADLAAPELTLPELPRAAARRLLLGEIRWTEVTAPQEWRQEIREVLAQIAEAHEGPADLAPLEAAAERTASRIRVSSSSNDDVSRLIAVASYVMQRGEVELVELAEALGVTEKQVTADLQVLFLCGDLGTGWEDLIEAEWEHGVVRVRNAEPLRRALRLSAVEVTALLAGLAALEATAGEAAEAIASARATLLAAAGLDRPAVAAPAGGGALAKEADAPGAEGAGAEPPSHAELQERPEERTAHRADAVLAEVQSALRATDDDPGSLLMIRYSASDRPGTSVRRIRPLRLETDGARSYLLAHCELAGAERRFRLDRIVELPEPGAEQHPALPGEDASDLRGVVGSDPESALEGTWLRLEPPARWIAESFEATALRDGEGAVVYARLDDPLRAPLVDAVLETAGAATVLSPPSLRDTIVTVARTAMAHHS</sequence>
<dbReference type="RefSeq" id="WP_343905009.1">
    <property type="nucleotide sequence ID" value="NZ_BAAAIS010000003.1"/>
</dbReference>
<gene>
    <name evidence="4" type="ORF">ACFSDA_12150</name>
</gene>
<dbReference type="PANTHER" id="PTHR34580:SF3">
    <property type="entry name" value="PROTEIN PAFB"/>
    <property type="match status" value="1"/>
</dbReference>
<keyword evidence="5" id="KW-1185">Reference proteome</keyword>
<proteinExistence type="predicted"/>